<dbReference type="PANTHER" id="PTHR46309">
    <property type="entry name" value="PHD FINGER PROTEIN 12"/>
    <property type="match status" value="1"/>
</dbReference>
<feature type="region of interest" description="Disordered" evidence="17">
    <location>
        <begin position="155"/>
        <end position="196"/>
    </location>
</feature>
<sequence length="848" mass="95131">MAKNSSKNDDCDLPGSLMPLIQVLIRPPDEEKVKKQNNHPYYRRYGKAHNRDACDACNEGGALICCDQCPSSFHLTCHDPPLEESDIPDGQWLCPRCKFLKKEAGNIETLSKRKLSTTSINSDTVISRESPSPSQSHNDKSKILDDLKVIKAAVDSLSSKNEPEDKKRKCSAKANAENDSSMKAASTSNKDKTTQKKKITALDELIRAASLLNPKQFQLPRELSMPIMFPGMEKEVKTTKKGGRPARKPHELDSSGIVALPVKTCYECGKSCRKAPLIACDYCPLYFHQDCLDPPLTAFPTSVWMCPNHPEQLIDWKLVTSISATERVRLWNKYNGPVDQHTVKTDFIRKIHTESRPFRSRIRSNIMTGPTRICVPEMIKYHYKNRAHLQPSLRDVRRYELIYNSGFSYEPLVFRKSDEIQIKKLIEKSLSNYKPLPDNEDNLNKKNSGNDKNLTSSEIQSANSQSSGSNIVRLIQFINDKEEPPTKKIKINDDNYELKDIINLILDDIKNASVTVGCNINDINEDVIRILAYQRISQLVTKHAPKHKTAILPSKLLTAADIERISKEMNAPRYTIRQNVPIHKDNGPQKETIRRRIIETITSPETITSCETITSPESVTSPETITSSEAISSPITIPSSSTISAPSASNNNSEAPPISENDDNFKRTRAVLKCIKDIMDGNKWYSDNNRLSDKAVKMRYHTLTIGSGPGNDVELSLFGHCNHISPKHAIIFYDEVTRHFELLNYSEHGTEVNGQLFSCDLSERKEASEGETQIQLSEIANILSTSGREVASGQNEQNEQECIPSDMMPTLCECSTKMPLTIGWEGTALLPHGSIIKFGCLPFVFAIV</sequence>
<dbReference type="InterPro" id="IPR001965">
    <property type="entry name" value="Znf_PHD"/>
</dbReference>
<evidence type="ECO:0000256" key="8">
    <source>
        <dbReference type="ARBA" id="ARBA00022833"/>
    </source>
</evidence>
<dbReference type="Gene3D" id="6.10.20.60">
    <property type="entry name" value="PHD finger protein 12"/>
    <property type="match status" value="1"/>
</dbReference>
<comment type="subunit">
    <text evidence="13">Component of SIN3 complexes. Interacts with SIN3A in a complex composed of HDAC1, SAP30 and SIN3A. Component of the SIN3B complex, which includes SIN3B, HDAC2 or HDAC1, PHF12 and MORF4L1; interacts directly with all subunits. Interacts with TLE5.</text>
</comment>
<evidence type="ECO:0000259" key="19">
    <source>
        <dbReference type="PROSITE" id="PS50016"/>
    </source>
</evidence>
<keyword evidence="8" id="KW-0862">Zinc</keyword>
<dbReference type="PROSITE" id="PS50016">
    <property type="entry name" value="ZF_PHD_2"/>
    <property type="match status" value="2"/>
</dbReference>
<dbReference type="PANTHER" id="PTHR46309:SF1">
    <property type="entry name" value="PHD FINGER PROTEIN 12"/>
    <property type="match status" value="1"/>
</dbReference>
<accession>A0A6M2DQJ2</accession>
<dbReference type="GO" id="GO:0070822">
    <property type="term" value="C:Sin3-type complex"/>
    <property type="evidence" value="ECO:0007669"/>
    <property type="project" value="TreeGrafter"/>
</dbReference>
<keyword evidence="6" id="KW-0677">Repeat</keyword>
<evidence type="ECO:0000256" key="14">
    <source>
        <dbReference type="ARBA" id="ARBA00068755"/>
    </source>
</evidence>
<dbReference type="GO" id="GO:0008270">
    <property type="term" value="F:zinc ion binding"/>
    <property type="evidence" value="ECO:0007669"/>
    <property type="project" value="UniProtKB-KW"/>
</dbReference>
<keyword evidence="9" id="KW-0832">Ubl conjugation</keyword>
<keyword evidence="7 16" id="KW-0863">Zinc-finger</keyword>
<evidence type="ECO:0000256" key="7">
    <source>
        <dbReference type="ARBA" id="ARBA00022771"/>
    </source>
</evidence>
<evidence type="ECO:0000256" key="3">
    <source>
        <dbReference type="ARBA" id="ARBA00022499"/>
    </source>
</evidence>
<protein>
    <recommendedName>
        <fullName evidence="14">PHD finger protein 12</fullName>
    </recommendedName>
    <alternativeName>
        <fullName evidence="15">PHD factor 1</fullName>
    </alternativeName>
</protein>
<evidence type="ECO:0000256" key="11">
    <source>
        <dbReference type="ARBA" id="ARBA00023163"/>
    </source>
</evidence>
<evidence type="ECO:0000259" key="18">
    <source>
        <dbReference type="PROSITE" id="PS50006"/>
    </source>
</evidence>
<dbReference type="InterPro" id="IPR011011">
    <property type="entry name" value="Znf_FYVE_PHD"/>
</dbReference>
<dbReference type="GO" id="GO:0000122">
    <property type="term" value="P:negative regulation of transcription by RNA polymerase II"/>
    <property type="evidence" value="ECO:0007669"/>
    <property type="project" value="TreeGrafter"/>
</dbReference>
<evidence type="ECO:0000256" key="9">
    <source>
        <dbReference type="ARBA" id="ARBA00022843"/>
    </source>
</evidence>
<keyword evidence="5" id="KW-0479">Metal-binding</keyword>
<dbReference type="Pfam" id="PF16737">
    <property type="entry name" value="PHF12_MRG_bd"/>
    <property type="match status" value="1"/>
</dbReference>
<evidence type="ECO:0000256" key="1">
    <source>
        <dbReference type="ARBA" id="ARBA00004123"/>
    </source>
</evidence>
<dbReference type="CDD" id="cd15534">
    <property type="entry name" value="PHD2_PHF12_Rco1"/>
    <property type="match status" value="1"/>
</dbReference>
<dbReference type="FunFam" id="3.30.40.10:FF:000164">
    <property type="entry name" value="PHD finger protein 12"/>
    <property type="match status" value="1"/>
</dbReference>
<evidence type="ECO:0000256" key="4">
    <source>
        <dbReference type="ARBA" id="ARBA00022553"/>
    </source>
</evidence>
<keyword evidence="3" id="KW-1017">Isopeptide bond</keyword>
<dbReference type="Gene3D" id="2.60.200.20">
    <property type="match status" value="1"/>
</dbReference>
<feature type="domain" description="FHA" evidence="18">
    <location>
        <begin position="703"/>
        <end position="757"/>
    </location>
</feature>
<name>A0A6M2DQJ2_XENCH</name>
<dbReference type="InterPro" id="IPR031966">
    <property type="entry name" value="PHF12_MRG-bd"/>
</dbReference>
<dbReference type="SUPFAM" id="SSF49879">
    <property type="entry name" value="SMAD/FHA domain"/>
    <property type="match status" value="1"/>
</dbReference>
<dbReference type="InterPro" id="IPR019787">
    <property type="entry name" value="Znf_PHD-finger"/>
</dbReference>
<keyword evidence="4" id="KW-0597">Phosphoprotein</keyword>
<keyword evidence="2" id="KW-0678">Repressor</keyword>
<feature type="compositionally biased region" description="Polar residues" evidence="17">
    <location>
        <begin position="445"/>
        <end position="455"/>
    </location>
</feature>
<proteinExistence type="predicted"/>
<evidence type="ECO:0000256" key="6">
    <source>
        <dbReference type="ARBA" id="ARBA00022737"/>
    </source>
</evidence>
<evidence type="ECO:0000256" key="16">
    <source>
        <dbReference type="PROSITE-ProRule" id="PRU00146"/>
    </source>
</evidence>
<evidence type="ECO:0000256" key="13">
    <source>
        <dbReference type="ARBA" id="ARBA00065785"/>
    </source>
</evidence>
<dbReference type="SUPFAM" id="SSF57903">
    <property type="entry name" value="FYVE/PHD zinc finger"/>
    <property type="match status" value="2"/>
</dbReference>
<dbReference type="GO" id="GO:0003714">
    <property type="term" value="F:transcription corepressor activity"/>
    <property type="evidence" value="ECO:0007669"/>
    <property type="project" value="InterPro"/>
</dbReference>
<evidence type="ECO:0000313" key="20">
    <source>
        <dbReference type="EMBL" id="NOV47308.1"/>
    </source>
</evidence>
<dbReference type="InterPro" id="IPR008984">
    <property type="entry name" value="SMAD_FHA_dom_sf"/>
</dbReference>
<comment type="subcellular location">
    <subcellularLocation>
        <location evidence="1">Nucleus</location>
    </subcellularLocation>
</comment>
<feature type="domain" description="PHD-type" evidence="19">
    <location>
        <begin position="262"/>
        <end position="312"/>
    </location>
</feature>
<dbReference type="EMBL" id="GIIL01003582">
    <property type="protein sequence ID" value="NOV47308.1"/>
    <property type="molecule type" value="Transcribed_RNA"/>
</dbReference>
<feature type="domain" description="PHD-type" evidence="19">
    <location>
        <begin position="51"/>
        <end position="100"/>
    </location>
</feature>
<keyword evidence="10" id="KW-0805">Transcription regulation</keyword>
<evidence type="ECO:0000256" key="5">
    <source>
        <dbReference type="ARBA" id="ARBA00022723"/>
    </source>
</evidence>
<dbReference type="Pfam" id="PF00628">
    <property type="entry name" value="PHD"/>
    <property type="match status" value="2"/>
</dbReference>
<evidence type="ECO:0000256" key="12">
    <source>
        <dbReference type="ARBA" id="ARBA00023242"/>
    </source>
</evidence>
<dbReference type="InterPro" id="IPR013083">
    <property type="entry name" value="Znf_RING/FYVE/PHD"/>
</dbReference>
<reference evidence="20" key="1">
    <citation type="submission" date="2020-03" db="EMBL/GenBank/DDBJ databases">
        <title>Transcriptomic Profiling of the Digestive Tract of the Rat Flea, Xenopsylla cheopis, Following Blood Feeding and Infection with Yersinia pestis.</title>
        <authorList>
            <person name="Bland D.M."/>
            <person name="Martens C.A."/>
            <person name="Virtaneva K."/>
            <person name="Kanakabandi K."/>
            <person name="Long D."/>
            <person name="Rosenke R."/>
            <person name="Saturday G.A."/>
            <person name="Hoyt F.H."/>
            <person name="Bruno D.P."/>
            <person name="Ribeiro J.M.C."/>
            <person name="Hinnebusch J."/>
        </authorList>
    </citation>
    <scope>NUCLEOTIDE SEQUENCE</scope>
</reference>
<dbReference type="PROSITE" id="PS50006">
    <property type="entry name" value="FHA_DOMAIN"/>
    <property type="match status" value="1"/>
</dbReference>
<dbReference type="Gene3D" id="3.30.40.10">
    <property type="entry name" value="Zinc/RING finger domain, C3HC4 (zinc finger)"/>
    <property type="match status" value="2"/>
</dbReference>
<feature type="compositionally biased region" description="Polar residues" evidence="17">
    <location>
        <begin position="177"/>
        <end position="188"/>
    </location>
</feature>
<feature type="compositionally biased region" description="Polar residues" evidence="17">
    <location>
        <begin position="118"/>
        <end position="136"/>
    </location>
</feature>
<dbReference type="InterPro" id="IPR000253">
    <property type="entry name" value="FHA_dom"/>
</dbReference>
<feature type="compositionally biased region" description="Low complexity" evidence="17">
    <location>
        <begin position="456"/>
        <end position="467"/>
    </location>
</feature>
<organism evidence="20">
    <name type="scientific">Xenopsylla cheopis</name>
    <name type="common">Oriental rat flea</name>
    <name type="synonym">Pulex cheopis</name>
    <dbReference type="NCBI Taxonomy" id="163159"/>
    <lineage>
        <taxon>Eukaryota</taxon>
        <taxon>Metazoa</taxon>
        <taxon>Ecdysozoa</taxon>
        <taxon>Arthropoda</taxon>
        <taxon>Hexapoda</taxon>
        <taxon>Insecta</taxon>
        <taxon>Pterygota</taxon>
        <taxon>Neoptera</taxon>
        <taxon>Endopterygota</taxon>
        <taxon>Siphonaptera</taxon>
        <taxon>Pulicidae</taxon>
        <taxon>Xenopsyllinae</taxon>
        <taxon>Xenopsylla</taxon>
    </lineage>
</organism>
<dbReference type="InterPro" id="IPR038098">
    <property type="entry name" value="PHF12_MRG-bd_sf"/>
</dbReference>
<dbReference type="InterPro" id="IPR042163">
    <property type="entry name" value="PHF12"/>
</dbReference>
<feature type="region of interest" description="Disordered" evidence="17">
    <location>
        <begin position="436"/>
        <end position="467"/>
    </location>
</feature>
<dbReference type="CDD" id="cd15533">
    <property type="entry name" value="PHD1_PHF12"/>
    <property type="match status" value="1"/>
</dbReference>
<evidence type="ECO:0000256" key="10">
    <source>
        <dbReference type="ARBA" id="ARBA00023015"/>
    </source>
</evidence>
<evidence type="ECO:0000256" key="15">
    <source>
        <dbReference type="ARBA" id="ARBA00076589"/>
    </source>
</evidence>
<dbReference type="InterPro" id="IPR019786">
    <property type="entry name" value="Zinc_finger_PHD-type_CS"/>
</dbReference>
<feature type="region of interest" description="Disordered" evidence="17">
    <location>
        <begin position="118"/>
        <end position="142"/>
    </location>
</feature>
<feature type="compositionally biased region" description="Low complexity" evidence="17">
    <location>
        <begin position="606"/>
        <end position="659"/>
    </location>
</feature>
<dbReference type="FunFam" id="3.30.40.10:FF:000154">
    <property type="entry name" value="PHD finger protein 12"/>
    <property type="match status" value="1"/>
</dbReference>
<keyword evidence="12" id="KW-0539">Nucleus</keyword>
<evidence type="ECO:0000256" key="17">
    <source>
        <dbReference type="SAM" id="MobiDB-lite"/>
    </source>
</evidence>
<dbReference type="PROSITE" id="PS01359">
    <property type="entry name" value="ZF_PHD_1"/>
    <property type="match status" value="1"/>
</dbReference>
<evidence type="ECO:0000256" key="2">
    <source>
        <dbReference type="ARBA" id="ARBA00022491"/>
    </source>
</evidence>
<dbReference type="AlphaFoldDB" id="A0A6M2DQJ2"/>
<dbReference type="SMART" id="SM00249">
    <property type="entry name" value="PHD"/>
    <property type="match status" value="2"/>
</dbReference>
<feature type="region of interest" description="Disordered" evidence="17">
    <location>
        <begin position="606"/>
        <end position="663"/>
    </location>
</feature>
<keyword evidence="11" id="KW-0804">Transcription</keyword>
<dbReference type="Pfam" id="PF00498">
    <property type="entry name" value="FHA"/>
    <property type="match status" value="1"/>
</dbReference>